<dbReference type="Pfam" id="PF09439">
    <property type="entry name" value="SRPRB"/>
    <property type="match status" value="1"/>
</dbReference>
<dbReference type="Proteomes" id="UP000250043">
    <property type="component" value="Unassembled WGS sequence"/>
</dbReference>
<proteinExistence type="inferred from homology"/>
<evidence type="ECO:0000313" key="12">
    <source>
        <dbReference type="EMBL" id="OCH93396.1"/>
    </source>
</evidence>
<dbReference type="EMBL" id="KV722355">
    <property type="protein sequence ID" value="OCH93396.1"/>
    <property type="molecule type" value="Genomic_DNA"/>
</dbReference>
<keyword evidence="4 11" id="KW-0812">Transmembrane</keyword>
<keyword evidence="6" id="KW-0256">Endoplasmic reticulum</keyword>
<evidence type="ECO:0000256" key="8">
    <source>
        <dbReference type="ARBA" id="ARBA00023134"/>
    </source>
</evidence>
<feature type="transmembrane region" description="Helical" evidence="11">
    <location>
        <begin position="20"/>
        <end position="43"/>
    </location>
</feature>
<reference evidence="12 13" key="1">
    <citation type="submission" date="2016-07" db="EMBL/GenBank/DDBJ databases">
        <title>Draft genome of the white-rot fungus Obba rivulosa 3A-2.</title>
        <authorList>
            <consortium name="DOE Joint Genome Institute"/>
            <person name="Miettinen O."/>
            <person name="Riley R."/>
            <person name="Acob R."/>
            <person name="Barry K."/>
            <person name="Cullen D."/>
            <person name="De Vries R."/>
            <person name="Hainaut M."/>
            <person name="Hatakka A."/>
            <person name="Henrissat B."/>
            <person name="Hilden K."/>
            <person name="Kuo R."/>
            <person name="Labutti K."/>
            <person name="Lipzen A."/>
            <person name="Makela M.R."/>
            <person name="Sandor L."/>
            <person name="Spatafora J.W."/>
            <person name="Grigoriev I.V."/>
            <person name="Hibbett D.S."/>
        </authorList>
    </citation>
    <scope>NUCLEOTIDE SEQUENCE [LARGE SCALE GENOMIC DNA]</scope>
    <source>
        <strain evidence="12 13">3A-2</strain>
    </source>
</reference>
<organism evidence="12 13">
    <name type="scientific">Obba rivulosa</name>
    <dbReference type="NCBI Taxonomy" id="1052685"/>
    <lineage>
        <taxon>Eukaryota</taxon>
        <taxon>Fungi</taxon>
        <taxon>Dikarya</taxon>
        <taxon>Basidiomycota</taxon>
        <taxon>Agaricomycotina</taxon>
        <taxon>Agaricomycetes</taxon>
        <taxon>Polyporales</taxon>
        <taxon>Gelatoporiaceae</taxon>
        <taxon>Obba</taxon>
    </lineage>
</organism>
<evidence type="ECO:0000256" key="5">
    <source>
        <dbReference type="ARBA" id="ARBA00022741"/>
    </source>
</evidence>
<keyword evidence="7 11" id="KW-1133">Transmembrane helix</keyword>
<evidence type="ECO:0000313" key="13">
    <source>
        <dbReference type="Proteomes" id="UP000250043"/>
    </source>
</evidence>
<evidence type="ECO:0000256" key="4">
    <source>
        <dbReference type="ARBA" id="ARBA00022692"/>
    </source>
</evidence>
<evidence type="ECO:0000256" key="9">
    <source>
        <dbReference type="ARBA" id="ARBA00023136"/>
    </source>
</evidence>
<keyword evidence="13" id="KW-1185">Reference proteome</keyword>
<accession>A0A8E2J2N5</accession>
<comment type="subcellular location">
    <subcellularLocation>
        <location evidence="1">Endoplasmic reticulum membrane</location>
        <topology evidence="1">Single-pass membrane protein</topology>
    </subcellularLocation>
</comment>
<evidence type="ECO:0000256" key="7">
    <source>
        <dbReference type="ARBA" id="ARBA00022989"/>
    </source>
</evidence>
<gene>
    <name evidence="12" type="ORF">OBBRIDRAFT_749611</name>
</gene>
<evidence type="ECO:0000256" key="2">
    <source>
        <dbReference type="ARBA" id="ARBA00005619"/>
    </source>
</evidence>
<evidence type="ECO:0000256" key="6">
    <source>
        <dbReference type="ARBA" id="ARBA00022824"/>
    </source>
</evidence>
<dbReference type="PANTHER" id="PTHR11711">
    <property type="entry name" value="ADP RIBOSYLATION FACTOR-RELATED"/>
    <property type="match status" value="1"/>
</dbReference>
<evidence type="ECO:0000256" key="10">
    <source>
        <dbReference type="ARBA" id="ARBA00023170"/>
    </source>
</evidence>
<keyword evidence="10" id="KW-0675">Receptor</keyword>
<dbReference type="InterPro" id="IPR019009">
    <property type="entry name" value="SRP_receptor_beta_su"/>
</dbReference>
<dbReference type="GO" id="GO:0005525">
    <property type="term" value="F:GTP binding"/>
    <property type="evidence" value="ECO:0007669"/>
    <property type="project" value="UniProtKB-KW"/>
</dbReference>
<keyword evidence="5" id="KW-0547">Nucleotide-binding</keyword>
<dbReference type="Gene3D" id="3.40.50.300">
    <property type="entry name" value="P-loop containing nucleotide triphosphate hydrolases"/>
    <property type="match status" value="1"/>
</dbReference>
<dbReference type="InterPro" id="IPR024156">
    <property type="entry name" value="Small_GTPase_ARF"/>
</dbReference>
<keyword evidence="8" id="KW-0342">GTP-binding</keyword>
<protein>
    <recommendedName>
        <fullName evidence="3">Signal recognition particle receptor subunit beta</fullName>
    </recommendedName>
</protein>
<keyword evidence="9 11" id="KW-0472">Membrane</keyword>
<dbReference type="InterPro" id="IPR027417">
    <property type="entry name" value="P-loop_NTPase"/>
</dbReference>
<evidence type="ECO:0000256" key="11">
    <source>
        <dbReference type="SAM" id="Phobius"/>
    </source>
</evidence>
<evidence type="ECO:0000256" key="3">
    <source>
        <dbReference type="ARBA" id="ARBA00020256"/>
    </source>
</evidence>
<dbReference type="AlphaFoldDB" id="A0A8E2J2N5"/>
<dbReference type="SUPFAM" id="SSF52540">
    <property type="entry name" value="P-loop containing nucleoside triphosphate hydrolases"/>
    <property type="match status" value="1"/>
</dbReference>
<dbReference type="OrthoDB" id="41266at2759"/>
<evidence type="ECO:0000256" key="1">
    <source>
        <dbReference type="ARBA" id="ARBA00004389"/>
    </source>
</evidence>
<comment type="similarity">
    <text evidence="2">Belongs to the SRP receptor beta subunit family.</text>
</comment>
<sequence length="281" mass="30472">MDDVPQPDVTPEVLVPASIFTPQTLLLTSLAFASALLLLFVLFARRKSVSKGDALLLVGPPDAGKTTILSTLAYKQTLSTHTSMQTNSSIVALPSSSQAFRVIDIPGHPRIRDQFEEHLENARTVAFVVDASTVSRVGPAVAEHLHQIMHALTSLPPSRRTPTLTILAHKYDLLKPTAHARSDELAVSRVRTVLERELEKRRASHAGGVGVESLGEEGGESEIGGLECTGGGEFRFAEWEGGEVTFVGTSVPLNAKLVVDEKSEEVDGLSAFRRWLEEEFQ</sequence>
<name>A0A8E2J2N5_9APHY</name>
<dbReference type="GO" id="GO:0005789">
    <property type="term" value="C:endoplasmic reticulum membrane"/>
    <property type="evidence" value="ECO:0007669"/>
    <property type="project" value="UniProtKB-SubCell"/>
</dbReference>